<evidence type="ECO:0000256" key="3">
    <source>
        <dbReference type="ARBA" id="ARBA00013085"/>
    </source>
</evidence>
<keyword evidence="6 8" id="KW-0368">Histidine biosynthesis</keyword>
<feature type="domain" description="Polymerase/histidinol phosphatase N-terminal" evidence="9">
    <location>
        <begin position="2"/>
        <end position="84"/>
    </location>
</feature>
<evidence type="ECO:0000256" key="7">
    <source>
        <dbReference type="ARBA" id="ARBA00049158"/>
    </source>
</evidence>
<evidence type="ECO:0000313" key="10">
    <source>
        <dbReference type="EMBL" id="QAT62302.1"/>
    </source>
</evidence>
<dbReference type="InterPro" id="IPR010140">
    <property type="entry name" value="Histidinol_P_phosphatase_HisJ"/>
</dbReference>
<dbReference type="InterPro" id="IPR016195">
    <property type="entry name" value="Pol/histidinol_Pase-like"/>
</dbReference>
<dbReference type="UniPathway" id="UPA00031">
    <property type="reaction ID" value="UER00013"/>
</dbReference>
<evidence type="ECO:0000256" key="8">
    <source>
        <dbReference type="RuleBase" id="RU366003"/>
    </source>
</evidence>
<evidence type="ECO:0000256" key="4">
    <source>
        <dbReference type="ARBA" id="ARBA00022605"/>
    </source>
</evidence>
<evidence type="ECO:0000256" key="2">
    <source>
        <dbReference type="ARBA" id="ARBA00009152"/>
    </source>
</evidence>
<dbReference type="AlphaFoldDB" id="A0A410QE34"/>
<name>A0A410QE34_9FIRM</name>
<dbReference type="EMBL" id="CP035282">
    <property type="protein sequence ID" value="QAT62302.1"/>
    <property type="molecule type" value="Genomic_DNA"/>
</dbReference>
<keyword evidence="4 8" id="KW-0028">Amino-acid biosynthesis</keyword>
<dbReference type="RefSeq" id="WP_071141366.1">
    <property type="nucleotide sequence ID" value="NZ_CP035282.1"/>
</dbReference>
<keyword evidence="5 8" id="KW-0378">Hydrolase</keyword>
<gene>
    <name evidence="10" type="ORF">EQM13_12390</name>
</gene>
<dbReference type="Pfam" id="PF02811">
    <property type="entry name" value="PHP"/>
    <property type="match status" value="1"/>
</dbReference>
<sequence length="266" mass="31703">MYDFHIHSDFSIDSKYSMEDMVTEAINKNMKSICFTDHVEFEVTEKKLDLAFNTKDYFRKINQVKYKYMNKIEILCGVELGMKPHLYKKYNEFISQNPFDFVLMSMHSIEGKDMYLDNYLKDIKPIEGLVKYYESLYECVLNYNDYDVLGHLDVVDRYFPENTQLPPPKEYMYLIEDILKLVIKNGKGIELNTSGMRYHLKYFHPKTELLKLYKSLGGEIITMGSDAHEPAFLNYKYKEGEKLLKELGFKYIFLFKERKKFPIHIS</sequence>
<dbReference type="GO" id="GO:0004401">
    <property type="term" value="F:histidinol-phosphatase activity"/>
    <property type="evidence" value="ECO:0007669"/>
    <property type="project" value="UniProtKB-UniRule"/>
</dbReference>
<dbReference type="GO" id="GO:0005737">
    <property type="term" value="C:cytoplasm"/>
    <property type="evidence" value="ECO:0007669"/>
    <property type="project" value="TreeGrafter"/>
</dbReference>
<dbReference type="KEGG" id="spoa:EQM13_12390"/>
<reference evidence="11" key="1">
    <citation type="submission" date="2019-01" db="EMBL/GenBank/DDBJ databases">
        <title>Draft genomes of a novel of Sporanaerobacter strains.</title>
        <authorList>
            <person name="Ma S."/>
        </authorList>
    </citation>
    <scope>NUCLEOTIDE SEQUENCE [LARGE SCALE GENOMIC DNA]</scope>
    <source>
        <strain evidence="11">NJN-17</strain>
    </source>
</reference>
<dbReference type="NCBIfam" id="TIGR01856">
    <property type="entry name" value="hisJ_fam"/>
    <property type="match status" value="1"/>
</dbReference>
<dbReference type="PANTHER" id="PTHR21039:SF0">
    <property type="entry name" value="HISTIDINOL-PHOSPHATASE"/>
    <property type="match status" value="1"/>
</dbReference>
<dbReference type="GO" id="GO:0000105">
    <property type="term" value="P:L-histidine biosynthetic process"/>
    <property type="evidence" value="ECO:0007669"/>
    <property type="project" value="UniProtKB-UniRule"/>
</dbReference>
<dbReference type="InterPro" id="IPR003141">
    <property type="entry name" value="Pol/His_phosphatase_N"/>
</dbReference>
<dbReference type="PANTHER" id="PTHR21039">
    <property type="entry name" value="HISTIDINOL PHOSPHATASE-RELATED"/>
    <property type="match status" value="1"/>
</dbReference>
<evidence type="ECO:0000256" key="1">
    <source>
        <dbReference type="ARBA" id="ARBA00004970"/>
    </source>
</evidence>
<proteinExistence type="inferred from homology"/>
<dbReference type="EC" id="3.1.3.15" evidence="3 8"/>
<keyword evidence="11" id="KW-1185">Reference proteome</keyword>
<comment type="pathway">
    <text evidence="1 8">Amino-acid biosynthesis; L-histidine biosynthesis; L-histidine from 5-phospho-alpha-D-ribose 1-diphosphate: step 8/9.</text>
</comment>
<dbReference type="InterPro" id="IPR004013">
    <property type="entry name" value="PHP_dom"/>
</dbReference>
<dbReference type="SMART" id="SM00481">
    <property type="entry name" value="POLIIIAc"/>
    <property type="match status" value="1"/>
</dbReference>
<comment type="catalytic activity">
    <reaction evidence="7 8">
        <text>L-histidinol phosphate + H2O = L-histidinol + phosphate</text>
        <dbReference type="Rhea" id="RHEA:14465"/>
        <dbReference type="ChEBI" id="CHEBI:15377"/>
        <dbReference type="ChEBI" id="CHEBI:43474"/>
        <dbReference type="ChEBI" id="CHEBI:57699"/>
        <dbReference type="ChEBI" id="CHEBI:57980"/>
        <dbReference type="EC" id="3.1.3.15"/>
    </reaction>
</comment>
<dbReference type="Gene3D" id="3.20.20.140">
    <property type="entry name" value="Metal-dependent hydrolases"/>
    <property type="match status" value="1"/>
</dbReference>
<dbReference type="Proteomes" id="UP000287969">
    <property type="component" value="Chromosome"/>
</dbReference>
<dbReference type="OrthoDB" id="9775255at2"/>
<comment type="similarity">
    <text evidence="2 8">Belongs to the PHP hydrolase family. HisK subfamily.</text>
</comment>
<organism evidence="10 11">
    <name type="scientific">Acidilutibacter cellobiosedens</name>
    <dbReference type="NCBI Taxonomy" id="2507161"/>
    <lineage>
        <taxon>Bacteria</taxon>
        <taxon>Bacillati</taxon>
        <taxon>Bacillota</taxon>
        <taxon>Tissierellia</taxon>
        <taxon>Tissierellales</taxon>
        <taxon>Acidilutibacteraceae</taxon>
        <taxon>Acidilutibacter</taxon>
    </lineage>
</organism>
<evidence type="ECO:0000259" key="9">
    <source>
        <dbReference type="SMART" id="SM00481"/>
    </source>
</evidence>
<protein>
    <recommendedName>
        <fullName evidence="3 8">Histidinol-phosphatase</fullName>
        <shortName evidence="8">HolPase</shortName>
        <ecNumber evidence="3 8">3.1.3.15</ecNumber>
    </recommendedName>
</protein>
<accession>A0A410QE34</accession>
<evidence type="ECO:0000256" key="5">
    <source>
        <dbReference type="ARBA" id="ARBA00022801"/>
    </source>
</evidence>
<dbReference type="SUPFAM" id="SSF89550">
    <property type="entry name" value="PHP domain-like"/>
    <property type="match status" value="1"/>
</dbReference>
<evidence type="ECO:0000256" key="6">
    <source>
        <dbReference type="ARBA" id="ARBA00023102"/>
    </source>
</evidence>
<evidence type="ECO:0000313" key="11">
    <source>
        <dbReference type="Proteomes" id="UP000287969"/>
    </source>
</evidence>